<evidence type="ECO:0000313" key="1">
    <source>
        <dbReference type="EMBL" id="MED6219726.1"/>
    </source>
</evidence>
<comment type="caution">
    <text evidence="1">The sequence shown here is derived from an EMBL/GenBank/DDBJ whole genome shotgun (WGS) entry which is preliminary data.</text>
</comment>
<name>A0ABU6ZC18_9FABA</name>
<organism evidence="1 2">
    <name type="scientific">Stylosanthes scabra</name>
    <dbReference type="NCBI Taxonomy" id="79078"/>
    <lineage>
        <taxon>Eukaryota</taxon>
        <taxon>Viridiplantae</taxon>
        <taxon>Streptophyta</taxon>
        <taxon>Embryophyta</taxon>
        <taxon>Tracheophyta</taxon>
        <taxon>Spermatophyta</taxon>
        <taxon>Magnoliopsida</taxon>
        <taxon>eudicotyledons</taxon>
        <taxon>Gunneridae</taxon>
        <taxon>Pentapetalae</taxon>
        <taxon>rosids</taxon>
        <taxon>fabids</taxon>
        <taxon>Fabales</taxon>
        <taxon>Fabaceae</taxon>
        <taxon>Papilionoideae</taxon>
        <taxon>50 kb inversion clade</taxon>
        <taxon>dalbergioids sensu lato</taxon>
        <taxon>Dalbergieae</taxon>
        <taxon>Pterocarpus clade</taxon>
        <taxon>Stylosanthes</taxon>
    </lineage>
</organism>
<dbReference type="EMBL" id="JASCZI010272059">
    <property type="protein sequence ID" value="MED6219726.1"/>
    <property type="molecule type" value="Genomic_DNA"/>
</dbReference>
<accession>A0ABU6ZC18</accession>
<proteinExistence type="predicted"/>
<keyword evidence="2" id="KW-1185">Reference proteome</keyword>
<protein>
    <submittedName>
        <fullName evidence="1">Uncharacterized protein</fullName>
    </submittedName>
</protein>
<sequence length="106" mass="12113">MGVQNVEKMELLESIRLIRLYCLFRQSSWERDAPARGGDFRRCSSESPLSLADGVWNVLKEVSQGATKIPSRTWVVLLRKRKGKSIFDWGWLQLRLIESSSQVGSS</sequence>
<evidence type="ECO:0000313" key="2">
    <source>
        <dbReference type="Proteomes" id="UP001341840"/>
    </source>
</evidence>
<gene>
    <name evidence="1" type="ORF">PIB30_038463</name>
</gene>
<dbReference type="Proteomes" id="UP001341840">
    <property type="component" value="Unassembled WGS sequence"/>
</dbReference>
<reference evidence="1 2" key="1">
    <citation type="journal article" date="2023" name="Plants (Basel)">
        <title>Bridging the Gap: Combining Genomics and Transcriptomics Approaches to Understand Stylosanthes scabra, an Orphan Legume from the Brazilian Caatinga.</title>
        <authorList>
            <person name="Ferreira-Neto J.R.C."/>
            <person name="da Silva M.D."/>
            <person name="Binneck E."/>
            <person name="de Melo N.F."/>
            <person name="da Silva R.H."/>
            <person name="de Melo A.L.T.M."/>
            <person name="Pandolfi V."/>
            <person name="Bustamante F.O."/>
            <person name="Brasileiro-Vidal A.C."/>
            <person name="Benko-Iseppon A.M."/>
        </authorList>
    </citation>
    <scope>NUCLEOTIDE SEQUENCE [LARGE SCALE GENOMIC DNA]</scope>
    <source>
        <tissue evidence="1">Leaves</tissue>
    </source>
</reference>